<comment type="caution">
    <text evidence="1">The sequence shown here is derived from an EMBL/GenBank/DDBJ whole genome shotgun (WGS) entry which is preliminary data.</text>
</comment>
<name>A0ACC0VJT4_9STRA</name>
<gene>
    <name evidence="1" type="ORF">PsorP6_004322</name>
</gene>
<reference evidence="1 2" key="1">
    <citation type="journal article" date="2022" name="bioRxiv">
        <title>The genome of the oomycete Peronosclerospora sorghi, a cosmopolitan pathogen of maize and sorghum, is inflated with dispersed pseudogenes.</title>
        <authorList>
            <person name="Fletcher K."/>
            <person name="Martin F."/>
            <person name="Isakeit T."/>
            <person name="Cavanaugh K."/>
            <person name="Magill C."/>
            <person name="Michelmore R."/>
        </authorList>
    </citation>
    <scope>NUCLEOTIDE SEQUENCE [LARGE SCALE GENOMIC DNA]</scope>
    <source>
        <strain evidence="1">P6</strain>
    </source>
</reference>
<accession>A0ACC0VJT4</accession>
<evidence type="ECO:0000313" key="2">
    <source>
        <dbReference type="Proteomes" id="UP001163321"/>
    </source>
</evidence>
<sequence length="221" mass="24592">MYTRDATTTAVNHLRDVHGIVGGKSVAVAKKKAYIDAADKESKLSKLYKENPRSSAIPVVHLNLGLWTSKVSKEKYVGVRIYFIDIYWGLKSYILAIKRFDPSSDLIKGNRLSDILQMWLRDILAEFGIRITNIAGSSSHGGSDVKRAMTSPDDSKLWEWCIPHMKNPSVQDAFDTSLDPKKSNNAAARDLVSAVKSLIEHFNKSSNSQTCLAEFQKSDDG</sequence>
<dbReference type="Proteomes" id="UP001163321">
    <property type="component" value="Chromosome 8"/>
</dbReference>
<evidence type="ECO:0000313" key="1">
    <source>
        <dbReference type="EMBL" id="KAI9906760.1"/>
    </source>
</evidence>
<proteinExistence type="predicted"/>
<keyword evidence="2" id="KW-1185">Reference proteome</keyword>
<protein>
    <submittedName>
        <fullName evidence="1">Uncharacterized protein</fullName>
    </submittedName>
</protein>
<organism evidence="1 2">
    <name type="scientific">Peronosclerospora sorghi</name>
    <dbReference type="NCBI Taxonomy" id="230839"/>
    <lineage>
        <taxon>Eukaryota</taxon>
        <taxon>Sar</taxon>
        <taxon>Stramenopiles</taxon>
        <taxon>Oomycota</taxon>
        <taxon>Peronosporomycetes</taxon>
        <taxon>Peronosporales</taxon>
        <taxon>Peronosporaceae</taxon>
        <taxon>Peronosclerospora</taxon>
    </lineage>
</organism>
<dbReference type="EMBL" id="CM047587">
    <property type="protein sequence ID" value="KAI9906760.1"/>
    <property type="molecule type" value="Genomic_DNA"/>
</dbReference>